<comment type="caution">
    <text evidence="9">The sequence shown here is derived from an EMBL/GenBank/DDBJ whole genome shotgun (WGS) entry which is preliminary data.</text>
</comment>
<evidence type="ECO:0000256" key="3">
    <source>
        <dbReference type="ARBA" id="ARBA00022692"/>
    </source>
</evidence>
<dbReference type="PANTHER" id="PTHR10783">
    <property type="entry name" value="XENOTROPIC AND POLYTROPIC RETROVIRUS RECEPTOR 1-RELATED"/>
    <property type="match status" value="1"/>
</dbReference>
<dbReference type="PROSITE" id="PS51382">
    <property type="entry name" value="SPX"/>
    <property type="match status" value="1"/>
</dbReference>
<keyword evidence="3 6" id="KW-0812">Transmembrane</keyword>
<protein>
    <recommendedName>
        <fullName evidence="11">SPX domain-containing protein</fullName>
    </recommendedName>
</protein>
<dbReference type="GO" id="GO:0005794">
    <property type="term" value="C:Golgi apparatus"/>
    <property type="evidence" value="ECO:0007669"/>
    <property type="project" value="TreeGrafter"/>
</dbReference>
<dbReference type="VEuPathDB" id="FungiDB:AeMF1_006832"/>
<evidence type="ECO:0008006" key="11">
    <source>
        <dbReference type="Google" id="ProtNLM"/>
    </source>
</evidence>
<dbReference type="CDD" id="cd14447">
    <property type="entry name" value="SPX"/>
    <property type="match status" value="1"/>
</dbReference>
<feature type="transmembrane region" description="Helical" evidence="6">
    <location>
        <begin position="580"/>
        <end position="597"/>
    </location>
</feature>
<dbReference type="PANTHER" id="PTHR10783:SF103">
    <property type="entry name" value="SOLUTE CARRIER FAMILY 53 MEMBER 1"/>
    <property type="match status" value="1"/>
</dbReference>
<feature type="domain" description="SPX" evidence="8">
    <location>
        <begin position="1"/>
        <end position="178"/>
    </location>
</feature>
<proteinExistence type="inferred from homology"/>
<evidence type="ECO:0000313" key="10">
    <source>
        <dbReference type="Proteomes" id="UP000481153"/>
    </source>
</evidence>
<feature type="transmembrane region" description="Helical" evidence="6">
    <location>
        <begin position="276"/>
        <end position="297"/>
    </location>
</feature>
<reference evidence="9 10" key="1">
    <citation type="submission" date="2019-07" db="EMBL/GenBank/DDBJ databases">
        <title>Genomics analysis of Aphanomyces spp. identifies a new class of oomycete effector associated with host adaptation.</title>
        <authorList>
            <person name="Gaulin E."/>
        </authorList>
    </citation>
    <scope>NUCLEOTIDE SEQUENCE [LARGE SCALE GENOMIC DNA]</scope>
    <source>
        <strain evidence="9 10">ATCC 201684</strain>
    </source>
</reference>
<feature type="transmembrane region" description="Helical" evidence="6">
    <location>
        <begin position="234"/>
        <end position="252"/>
    </location>
</feature>
<evidence type="ECO:0000313" key="9">
    <source>
        <dbReference type="EMBL" id="KAF0741033.1"/>
    </source>
</evidence>
<dbReference type="GO" id="GO:0016036">
    <property type="term" value="P:cellular response to phosphate starvation"/>
    <property type="evidence" value="ECO:0007669"/>
    <property type="project" value="TreeGrafter"/>
</dbReference>
<dbReference type="GO" id="GO:0006817">
    <property type="term" value="P:phosphate ion transport"/>
    <property type="evidence" value="ECO:0007669"/>
    <property type="project" value="TreeGrafter"/>
</dbReference>
<dbReference type="Proteomes" id="UP000481153">
    <property type="component" value="Unassembled WGS sequence"/>
</dbReference>
<feature type="transmembrane region" description="Helical" evidence="6">
    <location>
        <begin position="552"/>
        <end position="574"/>
    </location>
</feature>
<feature type="transmembrane region" description="Helical" evidence="6">
    <location>
        <begin position="510"/>
        <end position="532"/>
    </location>
</feature>
<dbReference type="Pfam" id="PF03105">
    <property type="entry name" value="SPX"/>
    <property type="match status" value="2"/>
</dbReference>
<dbReference type="PROSITE" id="PS51380">
    <property type="entry name" value="EXS"/>
    <property type="match status" value="1"/>
</dbReference>
<evidence type="ECO:0000256" key="1">
    <source>
        <dbReference type="ARBA" id="ARBA00004141"/>
    </source>
</evidence>
<keyword evidence="5 6" id="KW-0472">Membrane</keyword>
<comment type="similarity">
    <text evidence="2">Belongs to the SYG1 (TC 2.A.94) family.</text>
</comment>
<keyword evidence="4 6" id="KW-1133">Transmembrane helix</keyword>
<evidence type="ECO:0000256" key="2">
    <source>
        <dbReference type="ARBA" id="ARBA00009665"/>
    </source>
</evidence>
<evidence type="ECO:0000259" key="8">
    <source>
        <dbReference type="PROSITE" id="PS51382"/>
    </source>
</evidence>
<gene>
    <name evidence="9" type="ORF">Ae201684_003605</name>
</gene>
<name>A0A6G0XL03_9STRA</name>
<evidence type="ECO:0000256" key="5">
    <source>
        <dbReference type="ARBA" id="ARBA00023136"/>
    </source>
</evidence>
<dbReference type="GO" id="GO:0000822">
    <property type="term" value="F:inositol hexakisphosphate binding"/>
    <property type="evidence" value="ECO:0007669"/>
    <property type="project" value="TreeGrafter"/>
</dbReference>
<feature type="transmembrane region" description="Helical" evidence="6">
    <location>
        <begin position="473"/>
        <end position="498"/>
    </location>
</feature>
<evidence type="ECO:0000256" key="6">
    <source>
        <dbReference type="SAM" id="Phobius"/>
    </source>
</evidence>
<feature type="transmembrane region" description="Helical" evidence="6">
    <location>
        <begin position="646"/>
        <end position="667"/>
    </location>
</feature>
<accession>A0A6G0XL03</accession>
<feature type="transmembrane region" description="Helical" evidence="6">
    <location>
        <begin position="442"/>
        <end position="461"/>
    </location>
</feature>
<organism evidence="9 10">
    <name type="scientific">Aphanomyces euteiches</name>
    <dbReference type="NCBI Taxonomy" id="100861"/>
    <lineage>
        <taxon>Eukaryota</taxon>
        <taxon>Sar</taxon>
        <taxon>Stramenopiles</taxon>
        <taxon>Oomycota</taxon>
        <taxon>Saprolegniomycetes</taxon>
        <taxon>Saprolegniales</taxon>
        <taxon>Verrucalvaceae</taxon>
        <taxon>Aphanomyces</taxon>
    </lineage>
</organism>
<dbReference type="AlphaFoldDB" id="A0A6G0XL03"/>
<evidence type="ECO:0000259" key="7">
    <source>
        <dbReference type="PROSITE" id="PS51380"/>
    </source>
</evidence>
<evidence type="ECO:0000256" key="4">
    <source>
        <dbReference type="ARBA" id="ARBA00022989"/>
    </source>
</evidence>
<dbReference type="Pfam" id="PF03124">
    <property type="entry name" value="EXS"/>
    <property type="match status" value="1"/>
</dbReference>
<feature type="domain" description="EXS" evidence="7">
    <location>
        <begin position="439"/>
        <end position="641"/>
    </location>
</feature>
<dbReference type="GO" id="GO:0005886">
    <property type="term" value="C:plasma membrane"/>
    <property type="evidence" value="ECO:0007669"/>
    <property type="project" value="TreeGrafter"/>
</dbReference>
<dbReference type="InterPro" id="IPR004331">
    <property type="entry name" value="SPX_dom"/>
</dbReference>
<dbReference type="InterPro" id="IPR004342">
    <property type="entry name" value="EXS_C"/>
</dbReference>
<feature type="transmembrane region" description="Helical" evidence="6">
    <location>
        <begin position="382"/>
        <end position="401"/>
    </location>
</feature>
<keyword evidence="10" id="KW-1185">Reference proteome</keyword>
<sequence>MRTFKEKLAHNILPEWEEHYINYSELKYHVKQIQRRASFIDMRESDYIEGSKTEKVHLLKTTSPTHFEQEFIAECEKVEVWYCSKLEEYYTQFDLLQNQYDKAIAAHTPLTSKDDIRETPDSECFLLERHSIKQSYIELYKMLRLLQNFALLNYTGLRKILKKHKKKCGDRHENAHRALNNALHDFAFSHALPVKECILRVESYFTRTFHDNDRVLALAELDGWKDSTLNWQHVYSGLKMGVVIVLALWLVWDDVVLVWGKKSEALKLTQTKAYPFYRGMAIFIFFLWLWAGTLYTWQAARINYRYICELDPHVTPDYSQVLDDASHLSIVYFVNFILYAQIENQVLPENIPKGYFPLTFALYLIFYFTSKDWGRQQRIALVLRDIVLSPIFPVSYFHTFAANYMTSATKMNQDIAWSVCYFSTGEFLDESTSTDICANNLYLTRVAVPLITTLPLWWRFVQSLRRVYEMKSWFPGVLNALKYAFSLLVSLFGILHSFYSPVQPSNSIQIVWIVIFVMSSLYSWLWDVVMDWGLGRPQYNFLGDGHMYSRRWIYYFAIVADLILIFSWSLALIPPMDNDAFTFMGLLLYVQPFTMFLEPIRRSMWSCFAMENEHLRNTLGFRKESFIPLHFERKREKIDLNDTAHYAYKVAALAAAVLILCFVAVFLI</sequence>
<dbReference type="EMBL" id="VJMJ01000041">
    <property type="protein sequence ID" value="KAF0741033.1"/>
    <property type="molecule type" value="Genomic_DNA"/>
</dbReference>
<comment type="subcellular location">
    <subcellularLocation>
        <location evidence="1">Membrane</location>
        <topology evidence="1">Multi-pass membrane protein</topology>
    </subcellularLocation>
</comment>